<gene>
    <name evidence="12" type="ORF">SAMN05444405_10970</name>
</gene>
<comment type="similarity">
    <text evidence="8">Belongs to the exbB/tolQ family.</text>
</comment>
<evidence type="ECO:0000256" key="10">
    <source>
        <dbReference type="SAM" id="SignalP"/>
    </source>
</evidence>
<evidence type="ECO:0000256" key="8">
    <source>
        <dbReference type="RuleBase" id="RU004057"/>
    </source>
</evidence>
<feature type="transmembrane region" description="Helical" evidence="9">
    <location>
        <begin position="213"/>
        <end position="236"/>
    </location>
</feature>
<keyword evidence="7 9" id="KW-0472">Membrane</keyword>
<keyword evidence="5 8" id="KW-0653">Protein transport</keyword>
<keyword evidence="10" id="KW-0732">Signal</keyword>
<feature type="signal peptide" evidence="10">
    <location>
        <begin position="1"/>
        <end position="24"/>
    </location>
</feature>
<feature type="domain" description="MotA/TolQ/ExbB proton channel" evidence="11">
    <location>
        <begin position="129"/>
        <end position="248"/>
    </location>
</feature>
<dbReference type="AlphaFoldDB" id="A0A1M5C2D0"/>
<evidence type="ECO:0000256" key="9">
    <source>
        <dbReference type="SAM" id="Phobius"/>
    </source>
</evidence>
<organism evidence="12 13">
    <name type="scientific">Bacteroides luti</name>
    <dbReference type="NCBI Taxonomy" id="1297750"/>
    <lineage>
        <taxon>Bacteria</taxon>
        <taxon>Pseudomonadati</taxon>
        <taxon>Bacteroidota</taxon>
        <taxon>Bacteroidia</taxon>
        <taxon>Bacteroidales</taxon>
        <taxon>Bacteroidaceae</taxon>
        <taxon>Bacteroides</taxon>
    </lineage>
</organism>
<feature type="chain" id="PRO_5012477228" evidence="10">
    <location>
        <begin position="25"/>
        <end position="266"/>
    </location>
</feature>
<dbReference type="STRING" id="1297750.SAMN05444405_10970"/>
<evidence type="ECO:0000256" key="6">
    <source>
        <dbReference type="ARBA" id="ARBA00022989"/>
    </source>
</evidence>
<dbReference type="EMBL" id="FQTV01000009">
    <property type="protein sequence ID" value="SHF48582.1"/>
    <property type="molecule type" value="Genomic_DNA"/>
</dbReference>
<keyword evidence="6 9" id="KW-1133">Transmembrane helix</keyword>
<evidence type="ECO:0000259" key="11">
    <source>
        <dbReference type="Pfam" id="PF01618"/>
    </source>
</evidence>
<dbReference type="GO" id="GO:0005886">
    <property type="term" value="C:plasma membrane"/>
    <property type="evidence" value="ECO:0007669"/>
    <property type="project" value="UniProtKB-SubCell"/>
</dbReference>
<keyword evidence="13" id="KW-1185">Reference proteome</keyword>
<evidence type="ECO:0000256" key="1">
    <source>
        <dbReference type="ARBA" id="ARBA00004651"/>
    </source>
</evidence>
<evidence type="ECO:0000256" key="4">
    <source>
        <dbReference type="ARBA" id="ARBA00022692"/>
    </source>
</evidence>
<evidence type="ECO:0000256" key="7">
    <source>
        <dbReference type="ARBA" id="ARBA00023136"/>
    </source>
</evidence>
<dbReference type="InterPro" id="IPR002898">
    <property type="entry name" value="MotA_ExbB_proton_chnl"/>
</dbReference>
<name>A0A1M5C2D0_9BACE</name>
<dbReference type="Pfam" id="PF01618">
    <property type="entry name" value="MotA_ExbB"/>
    <property type="match status" value="1"/>
</dbReference>
<keyword evidence="2 8" id="KW-0813">Transport</keyword>
<feature type="transmembrane region" description="Helical" evidence="9">
    <location>
        <begin position="172"/>
        <end position="193"/>
    </location>
</feature>
<dbReference type="GO" id="GO:0017038">
    <property type="term" value="P:protein import"/>
    <property type="evidence" value="ECO:0007669"/>
    <property type="project" value="TreeGrafter"/>
</dbReference>
<dbReference type="OrthoDB" id="4045at2"/>
<dbReference type="RefSeq" id="WP_073401800.1">
    <property type="nucleotide sequence ID" value="NZ_FQTV01000009.1"/>
</dbReference>
<protein>
    <submittedName>
        <fullName evidence="12">Biopolymer transport protein ExbB</fullName>
    </submittedName>
</protein>
<evidence type="ECO:0000256" key="3">
    <source>
        <dbReference type="ARBA" id="ARBA00022475"/>
    </source>
</evidence>
<proteinExistence type="inferred from homology"/>
<keyword evidence="3" id="KW-1003">Cell membrane</keyword>
<keyword evidence="4 9" id="KW-0812">Transmembrane</keyword>
<accession>A0A1M5C2D0</accession>
<dbReference type="PANTHER" id="PTHR30625:SF15">
    <property type="entry name" value="BIOPOLYMER TRANSPORT PROTEIN EXBB"/>
    <property type="match status" value="1"/>
</dbReference>
<dbReference type="InterPro" id="IPR050790">
    <property type="entry name" value="ExbB/TolQ_transport"/>
</dbReference>
<dbReference type="PANTHER" id="PTHR30625">
    <property type="entry name" value="PROTEIN TOLQ"/>
    <property type="match status" value="1"/>
</dbReference>
<evidence type="ECO:0000313" key="12">
    <source>
        <dbReference type="EMBL" id="SHF48582.1"/>
    </source>
</evidence>
<sequence>MKRILMALALSGIFFFCGTQTIYAQDGVSANQGETAVTDGNAVAEDGSSAVPKESVGVKLKEKFVEGNPFYMGLVAFSLVVGLSICIERIIYLNLSEVNTERLLEDVELALEKGNVDAAKEICRNTRGPVASICYDGLMRIEQGAKSVEKAVTTSGGVQLGLLEKGCSWISLFVKIAPALGFLGTVVGMVQAFDSVQLEGNISPAVIAGGMKVALLTTIFGLIAAVILQIFYNYILAKIESLTHEMEESTNTLIDFVIKYNMKYRQ</sequence>
<evidence type="ECO:0000256" key="2">
    <source>
        <dbReference type="ARBA" id="ARBA00022448"/>
    </source>
</evidence>
<comment type="subcellular location">
    <subcellularLocation>
        <location evidence="1">Cell membrane</location>
        <topology evidence="1">Multi-pass membrane protein</topology>
    </subcellularLocation>
    <subcellularLocation>
        <location evidence="8">Membrane</location>
        <topology evidence="8">Multi-pass membrane protein</topology>
    </subcellularLocation>
</comment>
<evidence type="ECO:0000313" key="13">
    <source>
        <dbReference type="Proteomes" id="UP000184509"/>
    </source>
</evidence>
<dbReference type="Proteomes" id="UP000184509">
    <property type="component" value="Unassembled WGS sequence"/>
</dbReference>
<reference evidence="12 13" key="1">
    <citation type="submission" date="2016-11" db="EMBL/GenBank/DDBJ databases">
        <authorList>
            <person name="Jaros S."/>
            <person name="Januszkiewicz K."/>
            <person name="Wedrychowicz H."/>
        </authorList>
    </citation>
    <scope>NUCLEOTIDE SEQUENCE [LARGE SCALE GENOMIC DNA]</scope>
    <source>
        <strain evidence="12 13">DSM 26991</strain>
    </source>
</reference>
<feature type="transmembrane region" description="Helical" evidence="9">
    <location>
        <begin position="70"/>
        <end position="92"/>
    </location>
</feature>
<evidence type="ECO:0000256" key="5">
    <source>
        <dbReference type="ARBA" id="ARBA00022927"/>
    </source>
</evidence>